<sequence>MKAVLGAARGLSFLHSEMNRNPMIIYRDFKSANVLLDSNYNAKLSDFGLAIDCPARAVTHEDYEIMGTKGYAAPEYELEGIVTPKSDVYGFGVVLVEVLSGHLVSNQQNLVAWARPNLNPTRLSFVLDHRLGQKYSLNEIREVAALALRCLNEDYMNRPFMAEVLEELEQAIHGLSVGRTQGINNDQHLDLLSFNLAKGQHQSVHERATSLPETATSTRDGTQKNNTELEKLENCYTHVQEASRVIGPRYK</sequence>
<comment type="caution">
    <text evidence="3">The sequence shown here is derived from an EMBL/GenBank/DDBJ whole genome shotgun (WGS) entry which is preliminary data.</text>
</comment>
<dbReference type="InterPro" id="IPR050823">
    <property type="entry name" value="Plant_Ser_Thr_Prot_Kinase"/>
</dbReference>
<evidence type="ECO:0000313" key="4">
    <source>
        <dbReference type="Proteomes" id="UP001180020"/>
    </source>
</evidence>
<dbReference type="PROSITE" id="PS00108">
    <property type="entry name" value="PROTEIN_KINASE_ST"/>
    <property type="match status" value="1"/>
</dbReference>
<proteinExistence type="predicted"/>
<dbReference type="SMART" id="SM00220">
    <property type="entry name" value="S_TKc"/>
    <property type="match status" value="1"/>
</dbReference>
<dbReference type="InterPro" id="IPR008271">
    <property type="entry name" value="Ser/Thr_kinase_AS"/>
</dbReference>
<protein>
    <recommendedName>
        <fullName evidence="2">Protein kinase domain-containing protein</fullName>
    </recommendedName>
</protein>
<dbReference type="Proteomes" id="UP001180020">
    <property type="component" value="Unassembled WGS sequence"/>
</dbReference>
<dbReference type="Pfam" id="PF00069">
    <property type="entry name" value="Pkinase"/>
    <property type="match status" value="1"/>
</dbReference>
<feature type="compositionally biased region" description="Polar residues" evidence="1">
    <location>
        <begin position="211"/>
        <end position="226"/>
    </location>
</feature>
<accession>A0AAV9DBW5</accession>
<evidence type="ECO:0000256" key="1">
    <source>
        <dbReference type="SAM" id="MobiDB-lite"/>
    </source>
</evidence>
<dbReference type="Gene3D" id="1.10.510.10">
    <property type="entry name" value="Transferase(Phosphotransferase) domain 1"/>
    <property type="match status" value="1"/>
</dbReference>
<dbReference type="EMBL" id="JAUJYO010000014">
    <property type="protein sequence ID" value="KAK1298379.1"/>
    <property type="molecule type" value="Genomic_DNA"/>
</dbReference>
<dbReference type="InterPro" id="IPR011009">
    <property type="entry name" value="Kinase-like_dom_sf"/>
</dbReference>
<gene>
    <name evidence="3" type="ORF">QJS10_CPB14g01544</name>
</gene>
<dbReference type="GO" id="GO:0004672">
    <property type="term" value="F:protein kinase activity"/>
    <property type="evidence" value="ECO:0007669"/>
    <property type="project" value="InterPro"/>
</dbReference>
<dbReference type="InterPro" id="IPR000719">
    <property type="entry name" value="Prot_kinase_dom"/>
</dbReference>
<dbReference type="PROSITE" id="PS50011">
    <property type="entry name" value="PROTEIN_KINASE_DOM"/>
    <property type="match status" value="1"/>
</dbReference>
<dbReference type="GO" id="GO:0005524">
    <property type="term" value="F:ATP binding"/>
    <property type="evidence" value="ECO:0007669"/>
    <property type="project" value="InterPro"/>
</dbReference>
<organism evidence="3 4">
    <name type="scientific">Acorus calamus</name>
    <name type="common">Sweet flag</name>
    <dbReference type="NCBI Taxonomy" id="4465"/>
    <lineage>
        <taxon>Eukaryota</taxon>
        <taxon>Viridiplantae</taxon>
        <taxon>Streptophyta</taxon>
        <taxon>Embryophyta</taxon>
        <taxon>Tracheophyta</taxon>
        <taxon>Spermatophyta</taxon>
        <taxon>Magnoliopsida</taxon>
        <taxon>Liliopsida</taxon>
        <taxon>Acoraceae</taxon>
        <taxon>Acorus</taxon>
    </lineage>
</organism>
<feature type="region of interest" description="Disordered" evidence="1">
    <location>
        <begin position="203"/>
        <end position="228"/>
    </location>
</feature>
<dbReference type="PANTHER" id="PTHR45621">
    <property type="entry name" value="OS01G0588500 PROTEIN-RELATED"/>
    <property type="match status" value="1"/>
</dbReference>
<keyword evidence="4" id="KW-1185">Reference proteome</keyword>
<dbReference type="SUPFAM" id="SSF56112">
    <property type="entry name" value="Protein kinase-like (PK-like)"/>
    <property type="match status" value="1"/>
</dbReference>
<reference evidence="3" key="2">
    <citation type="submission" date="2023-06" db="EMBL/GenBank/DDBJ databases">
        <authorList>
            <person name="Ma L."/>
            <person name="Liu K.-W."/>
            <person name="Li Z."/>
            <person name="Hsiao Y.-Y."/>
            <person name="Qi Y."/>
            <person name="Fu T."/>
            <person name="Tang G."/>
            <person name="Zhang D."/>
            <person name="Sun W.-H."/>
            <person name="Liu D.-K."/>
            <person name="Li Y."/>
            <person name="Chen G.-Z."/>
            <person name="Liu X.-D."/>
            <person name="Liao X.-Y."/>
            <person name="Jiang Y.-T."/>
            <person name="Yu X."/>
            <person name="Hao Y."/>
            <person name="Huang J."/>
            <person name="Zhao X.-W."/>
            <person name="Ke S."/>
            <person name="Chen Y.-Y."/>
            <person name="Wu W.-L."/>
            <person name="Hsu J.-L."/>
            <person name="Lin Y.-F."/>
            <person name="Huang M.-D."/>
            <person name="Li C.-Y."/>
            <person name="Huang L."/>
            <person name="Wang Z.-W."/>
            <person name="Zhao X."/>
            <person name="Zhong W.-Y."/>
            <person name="Peng D.-H."/>
            <person name="Ahmad S."/>
            <person name="Lan S."/>
            <person name="Zhang J.-S."/>
            <person name="Tsai W.-C."/>
            <person name="Van De Peer Y."/>
            <person name="Liu Z.-J."/>
        </authorList>
    </citation>
    <scope>NUCLEOTIDE SEQUENCE</scope>
    <source>
        <strain evidence="3">CP</strain>
        <tissue evidence="3">Leaves</tissue>
    </source>
</reference>
<dbReference type="AlphaFoldDB" id="A0AAV9DBW5"/>
<reference evidence="3" key="1">
    <citation type="journal article" date="2023" name="Nat. Commun.">
        <title>Diploid and tetraploid genomes of Acorus and the evolution of monocots.</title>
        <authorList>
            <person name="Ma L."/>
            <person name="Liu K.W."/>
            <person name="Li Z."/>
            <person name="Hsiao Y.Y."/>
            <person name="Qi Y."/>
            <person name="Fu T."/>
            <person name="Tang G.D."/>
            <person name="Zhang D."/>
            <person name="Sun W.H."/>
            <person name="Liu D.K."/>
            <person name="Li Y."/>
            <person name="Chen G.Z."/>
            <person name="Liu X.D."/>
            <person name="Liao X.Y."/>
            <person name="Jiang Y.T."/>
            <person name="Yu X."/>
            <person name="Hao Y."/>
            <person name="Huang J."/>
            <person name="Zhao X.W."/>
            <person name="Ke S."/>
            <person name="Chen Y.Y."/>
            <person name="Wu W.L."/>
            <person name="Hsu J.L."/>
            <person name="Lin Y.F."/>
            <person name="Huang M.D."/>
            <person name="Li C.Y."/>
            <person name="Huang L."/>
            <person name="Wang Z.W."/>
            <person name="Zhao X."/>
            <person name="Zhong W.Y."/>
            <person name="Peng D.H."/>
            <person name="Ahmad S."/>
            <person name="Lan S."/>
            <person name="Zhang J.S."/>
            <person name="Tsai W.C."/>
            <person name="Van de Peer Y."/>
            <person name="Liu Z.J."/>
        </authorList>
    </citation>
    <scope>NUCLEOTIDE SEQUENCE</scope>
    <source>
        <strain evidence="3">CP</strain>
    </source>
</reference>
<evidence type="ECO:0000259" key="2">
    <source>
        <dbReference type="PROSITE" id="PS50011"/>
    </source>
</evidence>
<feature type="domain" description="Protein kinase" evidence="2">
    <location>
        <begin position="1"/>
        <end position="172"/>
    </location>
</feature>
<evidence type="ECO:0000313" key="3">
    <source>
        <dbReference type="EMBL" id="KAK1298379.1"/>
    </source>
</evidence>
<name>A0AAV9DBW5_ACOCL</name>